<dbReference type="RefSeq" id="WP_154768093.1">
    <property type="nucleotide sequence ID" value="NZ_WLYK01000002.1"/>
</dbReference>
<dbReference type="Gene3D" id="3.40.50.12780">
    <property type="entry name" value="N-terminal domain of ligase-like"/>
    <property type="match status" value="1"/>
</dbReference>
<dbReference type="Pfam" id="PF00501">
    <property type="entry name" value="AMP-binding"/>
    <property type="match status" value="1"/>
</dbReference>
<dbReference type="InterPro" id="IPR025110">
    <property type="entry name" value="AMP-bd_C"/>
</dbReference>
<dbReference type="Gene3D" id="3.30.300.30">
    <property type="match status" value="1"/>
</dbReference>
<dbReference type="SUPFAM" id="SSF56801">
    <property type="entry name" value="Acetyl-CoA synthetase-like"/>
    <property type="match status" value="1"/>
</dbReference>
<name>A0A7K1FIZ7_9ACTN</name>
<evidence type="ECO:0000256" key="2">
    <source>
        <dbReference type="ARBA" id="ARBA00022598"/>
    </source>
</evidence>
<dbReference type="GO" id="GO:0006631">
    <property type="term" value="P:fatty acid metabolic process"/>
    <property type="evidence" value="ECO:0007669"/>
    <property type="project" value="TreeGrafter"/>
</dbReference>
<dbReference type="InterPro" id="IPR000873">
    <property type="entry name" value="AMP-dep_synth/lig_dom"/>
</dbReference>
<feature type="domain" description="AMP-dependent synthetase/ligase" evidence="3">
    <location>
        <begin position="34"/>
        <end position="404"/>
    </location>
</feature>
<dbReference type="PROSITE" id="PS00455">
    <property type="entry name" value="AMP_BINDING"/>
    <property type="match status" value="1"/>
</dbReference>
<protein>
    <submittedName>
        <fullName evidence="5">AMP-binding protein</fullName>
    </submittedName>
</protein>
<organism evidence="5 6">
    <name type="scientific">Nakamurella alba</name>
    <dbReference type="NCBI Taxonomy" id="2665158"/>
    <lineage>
        <taxon>Bacteria</taxon>
        <taxon>Bacillati</taxon>
        <taxon>Actinomycetota</taxon>
        <taxon>Actinomycetes</taxon>
        <taxon>Nakamurellales</taxon>
        <taxon>Nakamurellaceae</taxon>
        <taxon>Nakamurella</taxon>
    </lineage>
</organism>
<comment type="caution">
    <text evidence="5">The sequence shown here is derived from an EMBL/GenBank/DDBJ whole genome shotgun (WGS) entry which is preliminary data.</text>
</comment>
<dbReference type="AlphaFoldDB" id="A0A7K1FIZ7"/>
<gene>
    <name evidence="5" type="ORF">GIS00_08825</name>
</gene>
<dbReference type="GO" id="GO:0031956">
    <property type="term" value="F:medium-chain fatty acid-CoA ligase activity"/>
    <property type="evidence" value="ECO:0007669"/>
    <property type="project" value="TreeGrafter"/>
</dbReference>
<proteinExistence type="inferred from homology"/>
<sequence>MSTTLSGIAGHDEIWGGARPGTLAGLLAAGRTGRADTEAVVVDDDRRSYAELSAAAVGITGALVGLDVRAGDRVGLLSANTVEFVEALFGIALAGAVAVPLSNRMSADELRYAAELTGMRVLLVAGGGWRHDDDAARLVGEAFGAGDAGAPRDIVWLDRVGSAGHPLMADLRADVAPGVPDEVAVRAAAVSPDDIAVMVFTSGTESRPKAVMHSGRAIGGTALARWQQGLHHEPGDRVWIPTPLCHTAALVFMLGALGSGLTFVTSRWFDGPTAARLVERERCVTLWPQFPAVLQGLEDAVAGSDIDFGHVRQVAVVGTRAAFDQGERLFPNAAILSGYGSTELNAFISCPDLSGDNESRIGTSGRPFDGIEVAVVDPVTGTTLPDDVEGEIVVRGSCLFLGYFRNPEATAAAIDADGWFHTGDMGVHHATGTFAWTGRRKELLKVGGINLAPAEIEAMLLTVPGTRQAAVVGLPDAKLDEVPVAFVEKYPDTELTESELLAACRTAMASYKVPRHVWWVEPGDWPMSLTKVDKKVLAVRALELAARTGVSS</sequence>
<keyword evidence="2" id="KW-0436">Ligase</keyword>
<reference evidence="5 6" key="1">
    <citation type="submission" date="2019-11" db="EMBL/GenBank/DDBJ databases">
        <authorList>
            <person name="Jiang L.-Q."/>
        </authorList>
    </citation>
    <scope>NUCLEOTIDE SEQUENCE [LARGE SCALE GENOMIC DNA]</scope>
    <source>
        <strain evidence="5 6">YIM 132087</strain>
    </source>
</reference>
<evidence type="ECO:0000313" key="6">
    <source>
        <dbReference type="Proteomes" id="UP000460221"/>
    </source>
</evidence>
<evidence type="ECO:0000259" key="4">
    <source>
        <dbReference type="Pfam" id="PF13193"/>
    </source>
</evidence>
<dbReference type="InterPro" id="IPR020845">
    <property type="entry name" value="AMP-binding_CS"/>
</dbReference>
<dbReference type="InterPro" id="IPR045851">
    <property type="entry name" value="AMP-bd_C_sf"/>
</dbReference>
<comment type="similarity">
    <text evidence="1">Belongs to the ATP-dependent AMP-binding enzyme family.</text>
</comment>
<dbReference type="PANTHER" id="PTHR43201">
    <property type="entry name" value="ACYL-COA SYNTHETASE"/>
    <property type="match status" value="1"/>
</dbReference>
<dbReference type="InterPro" id="IPR042099">
    <property type="entry name" value="ANL_N_sf"/>
</dbReference>
<keyword evidence="6" id="KW-1185">Reference proteome</keyword>
<evidence type="ECO:0000313" key="5">
    <source>
        <dbReference type="EMBL" id="MTD14046.1"/>
    </source>
</evidence>
<accession>A0A7K1FIZ7</accession>
<dbReference type="EMBL" id="WLYK01000002">
    <property type="protein sequence ID" value="MTD14046.1"/>
    <property type="molecule type" value="Genomic_DNA"/>
</dbReference>
<evidence type="ECO:0000259" key="3">
    <source>
        <dbReference type="Pfam" id="PF00501"/>
    </source>
</evidence>
<dbReference type="Proteomes" id="UP000460221">
    <property type="component" value="Unassembled WGS sequence"/>
</dbReference>
<dbReference type="PANTHER" id="PTHR43201:SF5">
    <property type="entry name" value="MEDIUM-CHAIN ACYL-COA LIGASE ACSF2, MITOCHONDRIAL"/>
    <property type="match status" value="1"/>
</dbReference>
<dbReference type="Pfam" id="PF13193">
    <property type="entry name" value="AMP-binding_C"/>
    <property type="match status" value="1"/>
</dbReference>
<evidence type="ECO:0000256" key="1">
    <source>
        <dbReference type="ARBA" id="ARBA00006432"/>
    </source>
</evidence>
<feature type="domain" description="AMP-binding enzyme C-terminal" evidence="4">
    <location>
        <begin position="455"/>
        <end position="521"/>
    </location>
</feature>